<dbReference type="EMBL" id="CAFBOS010000079">
    <property type="protein sequence ID" value="CAB4997479.1"/>
    <property type="molecule type" value="Genomic_DNA"/>
</dbReference>
<dbReference type="AlphaFoldDB" id="A0A6J6ZTP5"/>
<dbReference type="EMBL" id="CAFABA010000026">
    <property type="protein sequence ID" value="CAB4823898.1"/>
    <property type="molecule type" value="Genomic_DNA"/>
</dbReference>
<evidence type="ECO:0000313" key="4">
    <source>
        <dbReference type="EMBL" id="CAB4997479.1"/>
    </source>
</evidence>
<gene>
    <name evidence="1" type="ORF">UFOPK2754_02622</name>
    <name evidence="2" type="ORF">UFOPK3139_00882</name>
    <name evidence="3" type="ORF">UFOPK3543_02778</name>
    <name evidence="4" type="ORF">UFOPK3967_01422</name>
</gene>
<name>A0A6J6ZTP5_9ZZZZ</name>
<organism evidence="2">
    <name type="scientific">freshwater metagenome</name>
    <dbReference type="NCBI Taxonomy" id="449393"/>
    <lineage>
        <taxon>unclassified sequences</taxon>
        <taxon>metagenomes</taxon>
        <taxon>ecological metagenomes</taxon>
    </lineage>
</organism>
<dbReference type="EMBL" id="CAFBMH010000156">
    <property type="protein sequence ID" value="CAB4933056.1"/>
    <property type="molecule type" value="Genomic_DNA"/>
</dbReference>
<reference evidence="2" key="1">
    <citation type="submission" date="2020-05" db="EMBL/GenBank/DDBJ databases">
        <authorList>
            <person name="Chiriac C."/>
            <person name="Salcher M."/>
            <person name="Ghai R."/>
            <person name="Kavagutti S V."/>
        </authorList>
    </citation>
    <scope>NUCLEOTIDE SEQUENCE</scope>
</reference>
<accession>A0A6J6ZTP5</accession>
<evidence type="ECO:0000313" key="3">
    <source>
        <dbReference type="EMBL" id="CAB4933056.1"/>
    </source>
</evidence>
<evidence type="ECO:0000313" key="1">
    <source>
        <dbReference type="EMBL" id="CAB4764163.1"/>
    </source>
</evidence>
<proteinExistence type="predicted"/>
<protein>
    <submittedName>
        <fullName evidence="2">Unannotated protein</fullName>
    </submittedName>
</protein>
<sequence>MPPVITVVLPVEAAAATAVQLAPRLHSFSGVPFGIVDNGLWKAMRVFTDYWRSHTADQGGTGMEVTPFDHLAPDFVEQQRALGPFGRRVRGVVTGLGN</sequence>
<dbReference type="EMBL" id="CAEZYR010000125">
    <property type="protein sequence ID" value="CAB4764163.1"/>
    <property type="molecule type" value="Genomic_DNA"/>
</dbReference>
<evidence type="ECO:0000313" key="2">
    <source>
        <dbReference type="EMBL" id="CAB4823898.1"/>
    </source>
</evidence>